<accession>A0A1R2CFG4</accession>
<sequence>MSKSNMWDDFKKTLDQKDVIIEGLKKKHMENAKVLEGLFVLDGDFADVEQMITGLDEDGDKHSVDGLKNDFETQKVKYLEFLSKVDTIRGNENQKRDEFEALENEILTLITEVESKIRENDVLEEKIKSYQSSQCLDEKLKDNERQTVIKLRYDIDVKEKEIRMMNEKIVIEEGKIDEVKKEIERLEEIKRNKEIDIKTLEKKELTEQKNFEDIRDQLEILKKENERKEFLARRDKNMHKAYEENDTRRIKKLILPDGPETSKDSNISALFLIAIVVLLLVCIQKL</sequence>
<evidence type="ECO:0000313" key="4">
    <source>
        <dbReference type="Proteomes" id="UP000187209"/>
    </source>
</evidence>
<keyword evidence="1" id="KW-0175">Coiled coil</keyword>
<dbReference type="EMBL" id="MPUH01000170">
    <property type="protein sequence ID" value="OMJ87686.1"/>
    <property type="molecule type" value="Genomic_DNA"/>
</dbReference>
<keyword evidence="2" id="KW-0812">Transmembrane</keyword>
<organism evidence="3 4">
    <name type="scientific">Stentor coeruleus</name>
    <dbReference type="NCBI Taxonomy" id="5963"/>
    <lineage>
        <taxon>Eukaryota</taxon>
        <taxon>Sar</taxon>
        <taxon>Alveolata</taxon>
        <taxon>Ciliophora</taxon>
        <taxon>Postciliodesmatophora</taxon>
        <taxon>Heterotrichea</taxon>
        <taxon>Heterotrichida</taxon>
        <taxon>Stentoridae</taxon>
        <taxon>Stentor</taxon>
    </lineage>
</organism>
<keyword evidence="2" id="KW-1133">Transmembrane helix</keyword>
<proteinExistence type="predicted"/>
<feature type="transmembrane region" description="Helical" evidence="2">
    <location>
        <begin position="267"/>
        <end position="283"/>
    </location>
</feature>
<name>A0A1R2CFG4_9CILI</name>
<comment type="caution">
    <text evidence="3">The sequence shown here is derived from an EMBL/GenBank/DDBJ whole genome shotgun (WGS) entry which is preliminary data.</text>
</comment>
<dbReference type="AlphaFoldDB" id="A0A1R2CFG4"/>
<evidence type="ECO:0000256" key="1">
    <source>
        <dbReference type="SAM" id="Coils"/>
    </source>
</evidence>
<feature type="coiled-coil region" evidence="1">
    <location>
        <begin position="162"/>
        <end position="231"/>
    </location>
</feature>
<evidence type="ECO:0000256" key="2">
    <source>
        <dbReference type="SAM" id="Phobius"/>
    </source>
</evidence>
<evidence type="ECO:0000313" key="3">
    <source>
        <dbReference type="EMBL" id="OMJ87686.1"/>
    </source>
</evidence>
<feature type="coiled-coil region" evidence="1">
    <location>
        <begin position="85"/>
        <end position="133"/>
    </location>
</feature>
<protein>
    <submittedName>
        <fullName evidence="3">Uncharacterized protein</fullName>
    </submittedName>
</protein>
<gene>
    <name evidence="3" type="ORF">SteCoe_10530</name>
</gene>
<keyword evidence="2" id="KW-0472">Membrane</keyword>
<keyword evidence="4" id="KW-1185">Reference proteome</keyword>
<reference evidence="3 4" key="1">
    <citation type="submission" date="2016-11" db="EMBL/GenBank/DDBJ databases">
        <title>The macronuclear genome of Stentor coeruleus: a giant cell with tiny introns.</title>
        <authorList>
            <person name="Slabodnick M."/>
            <person name="Ruby J.G."/>
            <person name="Reiff S.B."/>
            <person name="Swart E.C."/>
            <person name="Gosai S."/>
            <person name="Prabakaran S."/>
            <person name="Witkowska E."/>
            <person name="Larue G.E."/>
            <person name="Fisher S."/>
            <person name="Freeman R.M."/>
            <person name="Gunawardena J."/>
            <person name="Chu W."/>
            <person name="Stover N.A."/>
            <person name="Gregory B.D."/>
            <person name="Nowacki M."/>
            <person name="Derisi J."/>
            <person name="Roy S.W."/>
            <person name="Marshall W.F."/>
            <person name="Sood P."/>
        </authorList>
    </citation>
    <scope>NUCLEOTIDE SEQUENCE [LARGE SCALE GENOMIC DNA]</scope>
    <source>
        <strain evidence="3">WM001</strain>
    </source>
</reference>
<dbReference type="Proteomes" id="UP000187209">
    <property type="component" value="Unassembled WGS sequence"/>
</dbReference>